<gene>
    <name evidence="14" type="ORF">NOR51B_2931</name>
</gene>
<evidence type="ECO:0000256" key="10">
    <source>
        <dbReference type="ARBA" id="ARBA00048109"/>
    </source>
</evidence>
<keyword evidence="8" id="KW-0443">Lipid metabolism</keyword>
<evidence type="ECO:0000256" key="5">
    <source>
        <dbReference type="ARBA" id="ARBA00022516"/>
    </source>
</evidence>
<dbReference type="AlphaFoldDB" id="B8KV38"/>
<name>B8KV38_9GAMM</name>
<dbReference type="PANTHER" id="PTHR31650:SF1">
    <property type="entry name" value="WAX ESTER SYNTHASE_DIACYLGLYCEROL ACYLTRANSFERASE 4-RELATED"/>
    <property type="match status" value="1"/>
</dbReference>
<feature type="compositionally biased region" description="Basic residues" evidence="11">
    <location>
        <begin position="623"/>
        <end position="634"/>
    </location>
</feature>
<protein>
    <recommendedName>
        <fullName evidence="4">diacylglycerol O-acyltransferase</fullName>
        <ecNumber evidence="4">2.3.1.20</ecNumber>
    </recommendedName>
</protein>
<evidence type="ECO:0000256" key="9">
    <source>
        <dbReference type="ARBA" id="ARBA00023315"/>
    </source>
</evidence>
<dbReference type="InterPro" id="IPR045034">
    <property type="entry name" value="O-acyltransferase_WSD1-like"/>
</dbReference>
<dbReference type="HOGENOM" id="CLU_024186_4_1_6"/>
<dbReference type="GO" id="GO:0071731">
    <property type="term" value="P:response to nitric oxide"/>
    <property type="evidence" value="ECO:0007669"/>
    <property type="project" value="TreeGrafter"/>
</dbReference>
<dbReference type="GO" id="GO:0005886">
    <property type="term" value="C:plasma membrane"/>
    <property type="evidence" value="ECO:0007669"/>
    <property type="project" value="TreeGrafter"/>
</dbReference>
<reference evidence="15" key="1">
    <citation type="journal article" date="2013" name="BMC Microbiol.">
        <title>Taxonomy and evolution of bacteriochlorophyll a-containing members of the OM60/NOR5 clade of marine gammaproteobacteria: description of Luminiphilus syltensis gen. nov., sp. nov., reclassification of Haliea rubra as Pseudohaliea rubra gen. nov., comb. nov., and emendation of Chromatocurvus halotolerans.</title>
        <authorList>
            <person name="Spring S."/>
            <person name="Riedel T."/>
            <person name="Sproer C."/>
            <person name="Yan S."/>
            <person name="Harder J."/>
            <person name="Fuchs B.M."/>
        </authorList>
    </citation>
    <scope>NUCLEOTIDE SEQUENCE [LARGE SCALE GENOMIC DNA]</scope>
    <source>
        <strain evidence="15">NOR51-B</strain>
    </source>
</reference>
<evidence type="ECO:0000259" key="13">
    <source>
        <dbReference type="Pfam" id="PF06974"/>
    </source>
</evidence>
<feature type="compositionally biased region" description="Low complexity" evidence="11">
    <location>
        <begin position="592"/>
        <end position="622"/>
    </location>
</feature>
<organism evidence="14 15">
    <name type="scientific">Luminiphilus syltensis NOR5-1B</name>
    <dbReference type="NCBI Taxonomy" id="565045"/>
    <lineage>
        <taxon>Bacteria</taxon>
        <taxon>Pseudomonadati</taxon>
        <taxon>Pseudomonadota</taxon>
        <taxon>Gammaproteobacteria</taxon>
        <taxon>Cellvibrionales</taxon>
        <taxon>Halieaceae</taxon>
        <taxon>Luminiphilus</taxon>
    </lineage>
</organism>
<comment type="catalytic activity">
    <reaction evidence="10">
        <text>an acyl-CoA + a 1,2-diacyl-sn-glycerol = a triacyl-sn-glycerol + CoA</text>
        <dbReference type="Rhea" id="RHEA:10868"/>
        <dbReference type="ChEBI" id="CHEBI:17815"/>
        <dbReference type="ChEBI" id="CHEBI:57287"/>
        <dbReference type="ChEBI" id="CHEBI:58342"/>
        <dbReference type="ChEBI" id="CHEBI:64615"/>
        <dbReference type="EC" id="2.3.1.20"/>
    </reaction>
</comment>
<feature type="domain" description="O-acyltransferase WSD1 C-terminal" evidence="13">
    <location>
        <begin position="371"/>
        <end position="521"/>
    </location>
</feature>
<evidence type="ECO:0000256" key="6">
    <source>
        <dbReference type="ARBA" id="ARBA00022679"/>
    </source>
</evidence>
<dbReference type="PANTHER" id="PTHR31650">
    <property type="entry name" value="O-ACYLTRANSFERASE (WSD1-LIKE) FAMILY PROTEIN"/>
    <property type="match status" value="1"/>
</dbReference>
<keyword evidence="7" id="KW-0319">Glycerol metabolism</keyword>
<dbReference type="InterPro" id="IPR009721">
    <property type="entry name" value="O-acyltransferase_WSD1_C"/>
</dbReference>
<evidence type="ECO:0000256" key="1">
    <source>
        <dbReference type="ARBA" id="ARBA00004771"/>
    </source>
</evidence>
<dbReference type="UniPathway" id="UPA00282"/>
<dbReference type="GO" id="GO:0051701">
    <property type="term" value="P:biological process involved in interaction with host"/>
    <property type="evidence" value="ECO:0007669"/>
    <property type="project" value="TreeGrafter"/>
</dbReference>
<evidence type="ECO:0000259" key="12">
    <source>
        <dbReference type="Pfam" id="PF03007"/>
    </source>
</evidence>
<dbReference type="Pfam" id="PF03007">
    <property type="entry name" value="WS_DGAT_cat"/>
    <property type="match status" value="1"/>
</dbReference>
<dbReference type="GO" id="GO:0004144">
    <property type="term" value="F:diacylglycerol O-acyltransferase activity"/>
    <property type="evidence" value="ECO:0007669"/>
    <property type="project" value="UniProtKB-EC"/>
</dbReference>
<comment type="pathway">
    <text evidence="2">Lipid metabolism.</text>
</comment>
<dbReference type="EC" id="2.3.1.20" evidence="4"/>
<keyword evidence="5" id="KW-0444">Lipid biosynthesis</keyword>
<dbReference type="GO" id="GO:0019432">
    <property type="term" value="P:triglyceride biosynthetic process"/>
    <property type="evidence" value="ECO:0007669"/>
    <property type="project" value="UniProtKB-UniPathway"/>
</dbReference>
<dbReference type="GO" id="GO:0001666">
    <property type="term" value="P:response to hypoxia"/>
    <property type="evidence" value="ECO:0007669"/>
    <property type="project" value="TreeGrafter"/>
</dbReference>
<evidence type="ECO:0000256" key="3">
    <source>
        <dbReference type="ARBA" id="ARBA00009587"/>
    </source>
</evidence>
<dbReference type="NCBIfam" id="TIGR02946">
    <property type="entry name" value="acyl_WS_DGAT"/>
    <property type="match status" value="1"/>
</dbReference>
<evidence type="ECO:0000256" key="11">
    <source>
        <dbReference type="SAM" id="MobiDB-lite"/>
    </source>
</evidence>
<evidence type="ECO:0000256" key="7">
    <source>
        <dbReference type="ARBA" id="ARBA00022798"/>
    </source>
</evidence>
<dbReference type="STRING" id="565045.NOR51B_2931"/>
<dbReference type="Pfam" id="PF06974">
    <property type="entry name" value="WS_DGAT_C"/>
    <property type="match status" value="1"/>
</dbReference>
<evidence type="ECO:0000313" key="15">
    <source>
        <dbReference type="Proteomes" id="UP000004699"/>
    </source>
</evidence>
<dbReference type="eggNOG" id="COG1020">
    <property type="taxonomic scope" value="Bacteria"/>
</dbReference>
<sequence>MQRDATFRGVCTVFVATTDVARKPFGLVLRALPSASTRVATSAKPVRLGNPSPNGDTMKQLSGLDASFLYLETANQPMHISGLSIYTPETAPGGKVRFKQIIDNTAARIQKLPALTQRLAEVPFHLDHPYWVDDGTFDPEYHIRHLALPSPGDWRQLCILISRIHARPLDRARPLWEMTVIEGLDNVDGYPPGCFAVFTKMHHAAIDGASGVEIAAAIHDLEPDGEVLEALEPRPAEKPPGALSLLAKSQINTLKQPMRFLSVASNTIPGIAKAMMAIRRGDLKGVGKLPRTRFNRPVSPHRVFEAVRLPLQDIKAIKNALPGATVNDVALTIVGGALRRYLRHHGELPESSLVAMAPVNIRQGADAGSGGNVVAAMSVSIHTDVDDPMQRLRTVNDAAGNAKKRAAVIGAKSMTDYSQFIPSTLTAQAAKLVTRWGLVNQVNPIYNCVITNVPGPQVPLYNTGARMLSNFGTGPVVDGVGLFHVIGSYCGEFTISATCCREMMADPAFYKDCLLASYQELFDAALSAAETNTGTKTRTKAAAKKAPAKTKSKAAKKQVAKKKIAKKKVAKKKLAKKEVAKKTVTKQKKAPAQRSSSKKSVAAKKPAGGKPRAKASASTAAPKARKTRSKKAPAKRLTPPRQPKVRPKTSSGS</sequence>
<evidence type="ECO:0000256" key="4">
    <source>
        <dbReference type="ARBA" id="ARBA00013244"/>
    </source>
</evidence>
<feature type="region of interest" description="Disordered" evidence="11">
    <location>
        <begin position="533"/>
        <end position="653"/>
    </location>
</feature>
<dbReference type="Proteomes" id="UP000004699">
    <property type="component" value="Unassembled WGS sequence"/>
</dbReference>
<dbReference type="GO" id="GO:0006071">
    <property type="term" value="P:glycerol metabolic process"/>
    <property type="evidence" value="ECO:0007669"/>
    <property type="project" value="UniProtKB-KW"/>
</dbReference>
<comment type="pathway">
    <text evidence="1">Glycerolipid metabolism; triacylglycerol biosynthesis.</text>
</comment>
<feature type="compositionally biased region" description="Basic residues" evidence="11">
    <location>
        <begin position="537"/>
        <end position="575"/>
    </location>
</feature>
<evidence type="ECO:0000256" key="8">
    <source>
        <dbReference type="ARBA" id="ARBA00023098"/>
    </source>
</evidence>
<keyword evidence="15" id="KW-1185">Reference proteome</keyword>
<evidence type="ECO:0000256" key="2">
    <source>
        <dbReference type="ARBA" id="ARBA00005189"/>
    </source>
</evidence>
<accession>B8KV38</accession>
<dbReference type="SUPFAM" id="SSF52777">
    <property type="entry name" value="CoA-dependent acyltransferases"/>
    <property type="match status" value="1"/>
</dbReference>
<comment type="similarity">
    <text evidence="3">Belongs to the long-chain O-acyltransferase family.</text>
</comment>
<evidence type="ECO:0000313" key="14">
    <source>
        <dbReference type="EMBL" id="EED36978.1"/>
    </source>
</evidence>
<proteinExistence type="inferred from homology"/>
<dbReference type="InterPro" id="IPR004255">
    <property type="entry name" value="O-acyltransferase_WSD1_N"/>
</dbReference>
<keyword evidence="6 14" id="KW-0808">Transferase</keyword>
<dbReference type="EMBL" id="DS999411">
    <property type="protein sequence ID" value="EED36978.1"/>
    <property type="molecule type" value="Genomic_DNA"/>
</dbReference>
<dbReference type="InterPro" id="IPR014292">
    <property type="entry name" value="Acyl_transf_WS/DGAT"/>
</dbReference>
<feature type="domain" description="O-acyltransferase WSD1-like N-terminal" evidence="12">
    <location>
        <begin position="61"/>
        <end position="330"/>
    </location>
</feature>
<keyword evidence="9 14" id="KW-0012">Acyltransferase</keyword>